<comment type="subcellular location">
    <subcellularLocation>
        <location evidence="3">Cytoplasm</location>
    </subcellularLocation>
</comment>
<dbReference type="GeneID" id="113212342"/>
<evidence type="ECO:0000256" key="6">
    <source>
        <dbReference type="ARBA" id="ARBA00011881"/>
    </source>
</evidence>
<dbReference type="FunFam" id="3.30.360.10:FF:000055">
    <property type="entry name" value="Putative myo-inositol-1-phosphate synthase"/>
    <property type="match status" value="1"/>
</dbReference>
<dbReference type="KEGG" id="foc:113212342"/>
<keyword evidence="19" id="KW-1185">Reference proteome</keyword>
<evidence type="ECO:0000313" key="20">
    <source>
        <dbReference type="RefSeq" id="XP_052128720.1"/>
    </source>
</evidence>
<dbReference type="Proteomes" id="UP000504606">
    <property type="component" value="Unplaced"/>
</dbReference>
<keyword evidence="14" id="KW-0413">Isomerase</keyword>
<accession>A0A9C6X3X5</accession>
<evidence type="ECO:0000256" key="17">
    <source>
        <dbReference type="ARBA" id="ARBA00070063"/>
    </source>
</evidence>
<comment type="catalytic activity">
    <reaction evidence="1">
        <text>D-glucose 6-phosphate = 1D-myo-inositol 3-phosphate</text>
        <dbReference type="Rhea" id="RHEA:10716"/>
        <dbReference type="ChEBI" id="CHEBI:58401"/>
        <dbReference type="ChEBI" id="CHEBI:61548"/>
        <dbReference type="EC" id="5.5.1.4"/>
    </reaction>
</comment>
<dbReference type="InterPro" id="IPR036291">
    <property type="entry name" value="NAD(P)-bd_dom_sf"/>
</dbReference>
<evidence type="ECO:0000256" key="4">
    <source>
        <dbReference type="ARBA" id="ARBA00005117"/>
    </source>
</evidence>
<dbReference type="Pfam" id="PF07994">
    <property type="entry name" value="NAD_binding_5"/>
    <property type="match status" value="1"/>
</dbReference>
<name>A0A9C6X3X5_FRAOC</name>
<keyword evidence="9" id="KW-0444">Lipid biosynthesis</keyword>
<dbReference type="OrthoDB" id="2887at2759"/>
<comment type="pathway">
    <text evidence="4">Polyol metabolism; myo-inositol biosynthesis; myo-inositol from D-glucose 6-phosphate: step 1/2.</text>
</comment>
<dbReference type="SUPFAM" id="SSF55347">
    <property type="entry name" value="Glyceraldehyde-3-phosphate dehydrogenase-like, C-terminal domain"/>
    <property type="match status" value="1"/>
</dbReference>
<evidence type="ECO:0000256" key="9">
    <source>
        <dbReference type="ARBA" id="ARBA00022516"/>
    </source>
</evidence>
<keyword evidence="12" id="KW-0443">Lipid metabolism</keyword>
<evidence type="ECO:0000256" key="14">
    <source>
        <dbReference type="ARBA" id="ARBA00023235"/>
    </source>
</evidence>
<evidence type="ECO:0000256" key="15">
    <source>
        <dbReference type="ARBA" id="ARBA00023264"/>
    </source>
</evidence>
<dbReference type="SUPFAM" id="SSF51735">
    <property type="entry name" value="NAD(P)-binding Rossmann-fold domains"/>
    <property type="match status" value="1"/>
</dbReference>
<dbReference type="Gene3D" id="3.40.50.720">
    <property type="entry name" value="NAD(P)-binding Rossmann-like Domain"/>
    <property type="match status" value="2"/>
</dbReference>
<proteinExistence type="inferred from homology"/>
<evidence type="ECO:0000259" key="18">
    <source>
        <dbReference type="Pfam" id="PF01658"/>
    </source>
</evidence>
<dbReference type="Pfam" id="PF01658">
    <property type="entry name" value="Inos-1-P_synth"/>
    <property type="match status" value="1"/>
</dbReference>
<dbReference type="GO" id="GO:0008654">
    <property type="term" value="P:phospholipid biosynthetic process"/>
    <property type="evidence" value="ECO:0007669"/>
    <property type="project" value="UniProtKB-KW"/>
</dbReference>
<evidence type="ECO:0000256" key="1">
    <source>
        <dbReference type="ARBA" id="ARBA00000113"/>
    </source>
</evidence>
<keyword evidence="13" id="KW-0594">Phospholipid biosynthesis</keyword>
<comment type="function">
    <text evidence="16">Key enzyme in myo-inositol biosynthesis pathway that catalyzes the conversion of glucose 6-phosphate to 1-myo-inositol 1-phosphate in a NAD-dependent manner. Rate-limiting enzyme in the synthesis of all inositol-containing compounds.</text>
</comment>
<dbReference type="EC" id="5.5.1.4" evidence="7"/>
<evidence type="ECO:0000256" key="16">
    <source>
        <dbReference type="ARBA" id="ARBA00025559"/>
    </source>
</evidence>
<evidence type="ECO:0000256" key="12">
    <source>
        <dbReference type="ARBA" id="ARBA00023098"/>
    </source>
</evidence>
<dbReference type="CTD" id="35671"/>
<keyword evidence="11" id="KW-0520">NAD</keyword>
<dbReference type="RefSeq" id="XP_052128720.1">
    <property type="nucleotide sequence ID" value="XM_052272760.1"/>
</dbReference>
<dbReference type="AlphaFoldDB" id="A0A9C6X3X5"/>
<evidence type="ECO:0000256" key="8">
    <source>
        <dbReference type="ARBA" id="ARBA00022490"/>
    </source>
</evidence>
<evidence type="ECO:0000256" key="13">
    <source>
        <dbReference type="ARBA" id="ARBA00023209"/>
    </source>
</evidence>
<dbReference type="FunFam" id="3.40.50.720:FF:000334">
    <property type="entry name" value="Inositol-3-phosphate synthase"/>
    <property type="match status" value="1"/>
</dbReference>
<evidence type="ECO:0000256" key="5">
    <source>
        <dbReference type="ARBA" id="ARBA00010813"/>
    </source>
</evidence>
<comment type="subunit">
    <text evidence="6">Homotetramer.</text>
</comment>
<keyword evidence="15" id="KW-1208">Phospholipid metabolism</keyword>
<dbReference type="GO" id="GO:0004512">
    <property type="term" value="F:inositol-3-phosphate synthase activity"/>
    <property type="evidence" value="ECO:0007669"/>
    <property type="project" value="UniProtKB-EC"/>
</dbReference>
<evidence type="ECO:0000256" key="11">
    <source>
        <dbReference type="ARBA" id="ARBA00023027"/>
    </source>
</evidence>
<feature type="domain" description="Myo-inositol-1-phosphate synthase GAPDH-like" evidence="18">
    <location>
        <begin position="305"/>
        <end position="418"/>
    </location>
</feature>
<comment type="cofactor">
    <cofactor evidence="2">
        <name>NAD(+)</name>
        <dbReference type="ChEBI" id="CHEBI:57540"/>
    </cofactor>
</comment>
<reference evidence="20" key="1">
    <citation type="submission" date="2025-08" db="UniProtKB">
        <authorList>
            <consortium name="RefSeq"/>
        </authorList>
    </citation>
    <scope>IDENTIFICATION</scope>
    <source>
        <tissue evidence="20">Whole organism</tissue>
    </source>
</reference>
<evidence type="ECO:0000256" key="3">
    <source>
        <dbReference type="ARBA" id="ARBA00004496"/>
    </source>
</evidence>
<keyword evidence="10" id="KW-0398">Inositol biosynthesis</keyword>
<dbReference type="FunFam" id="3.40.50.720:FF:000069">
    <property type="entry name" value="Inositol-3-phosphate synthase 1"/>
    <property type="match status" value="1"/>
</dbReference>
<dbReference type="InterPro" id="IPR013021">
    <property type="entry name" value="Myo-inos-1-P_Synthase_GAPDH"/>
</dbReference>
<gene>
    <name evidence="20" type="primary">LOC113212342</name>
</gene>
<dbReference type="GO" id="GO:0005737">
    <property type="term" value="C:cytoplasm"/>
    <property type="evidence" value="ECO:0007669"/>
    <property type="project" value="UniProtKB-SubCell"/>
</dbReference>
<comment type="similarity">
    <text evidence="5">Belongs to the myo-inositol 1-phosphate synthase family.</text>
</comment>
<dbReference type="GO" id="GO:0006021">
    <property type="term" value="P:inositol biosynthetic process"/>
    <property type="evidence" value="ECO:0007669"/>
    <property type="project" value="UniProtKB-KW"/>
</dbReference>
<dbReference type="InterPro" id="IPR002587">
    <property type="entry name" value="Myo-inos-1-P_Synthase"/>
</dbReference>
<evidence type="ECO:0000313" key="19">
    <source>
        <dbReference type="Proteomes" id="UP000504606"/>
    </source>
</evidence>
<evidence type="ECO:0000256" key="2">
    <source>
        <dbReference type="ARBA" id="ARBA00001911"/>
    </source>
</evidence>
<dbReference type="PANTHER" id="PTHR11510">
    <property type="entry name" value="MYO-INOSITOL-1 PHOSPHATE SYNTHASE"/>
    <property type="match status" value="1"/>
</dbReference>
<dbReference type="PIRSF" id="PIRSF015578">
    <property type="entry name" value="Myoinos-ppht_syn"/>
    <property type="match status" value="1"/>
</dbReference>
<keyword evidence="8" id="KW-0963">Cytoplasm</keyword>
<evidence type="ECO:0000256" key="7">
    <source>
        <dbReference type="ARBA" id="ARBA00012125"/>
    </source>
</evidence>
<protein>
    <recommendedName>
        <fullName evidence="17">Inositol-3-phosphate synthase</fullName>
        <ecNumber evidence="7">5.5.1.4</ecNumber>
    </recommendedName>
</protein>
<evidence type="ECO:0000256" key="10">
    <source>
        <dbReference type="ARBA" id="ARBA00022550"/>
    </source>
</evidence>
<sequence length="510" mass="56333">MANIRVLSDDVHYTEEHILAKVQYETAHCKRTGDTIQVTPRRRWLEVRTARRPQRTGVMLVGWGGNNGTTLTAALLANRAGLRWETKEGERRADWLGSLTQCATLRVGSDDDGKDVWAPMSGVVPLLHPDDLEVDGWDVSSLDLAAAARRNRVLDVEVQRALAPQLRELRPRAAAFDCSFVAANQQERADNVLPGTRAQQVQRLREDIRDFKKAKSLERVVVLWTANTERFAEVRPGLNDTADNLLASIERNETEVSSSTLYAVAAILEGCTYINGSPQNTLVPGCLELAERHGTHVVGDDLKTGQTKLKSVLVDFLVSAGIKPTSIVSYNHLGNNDGKNLSAPHTFRSKEITKRNVVDDMVDSNPILYAPGEHPDHVVVIKYVPYVGDSKRAMDEYTGELMFGGRQTFVVHNTCEDSLLAAPLLLDLVVLAEFCTRVGFRPAGDDEYVPFHSVLALLSYLVKAPMVPRGTVVNSLFRQRACIENVLRACVGLGPESNMQLEHKLASPTV</sequence>
<organism evidence="19 20">
    <name type="scientific">Frankliniella occidentalis</name>
    <name type="common">Western flower thrips</name>
    <name type="synonym">Euthrips occidentalis</name>
    <dbReference type="NCBI Taxonomy" id="133901"/>
    <lineage>
        <taxon>Eukaryota</taxon>
        <taxon>Metazoa</taxon>
        <taxon>Ecdysozoa</taxon>
        <taxon>Arthropoda</taxon>
        <taxon>Hexapoda</taxon>
        <taxon>Insecta</taxon>
        <taxon>Pterygota</taxon>
        <taxon>Neoptera</taxon>
        <taxon>Paraneoptera</taxon>
        <taxon>Thysanoptera</taxon>
        <taxon>Terebrantia</taxon>
        <taxon>Thripoidea</taxon>
        <taxon>Thripidae</taxon>
        <taxon>Frankliniella</taxon>
    </lineage>
</organism>